<dbReference type="EMBL" id="JACHIW010000001">
    <property type="protein sequence ID" value="MBB5155589.1"/>
    <property type="molecule type" value="Genomic_DNA"/>
</dbReference>
<gene>
    <name evidence="1" type="ORF">BJ970_003123</name>
</gene>
<proteinExistence type="predicted"/>
<evidence type="ECO:0000313" key="2">
    <source>
        <dbReference type="Proteomes" id="UP000584374"/>
    </source>
</evidence>
<protein>
    <submittedName>
        <fullName evidence="1">Uncharacterized protein</fullName>
    </submittedName>
</protein>
<organism evidence="1 2">
    <name type="scientific">Saccharopolyspora phatthalungensis</name>
    <dbReference type="NCBI Taxonomy" id="664693"/>
    <lineage>
        <taxon>Bacteria</taxon>
        <taxon>Bacillati</taxon>
        <taxon>Actinomycetota</taxon>
        <taxon>Actinomycetes</taxon>
        <taxon>Pseudonocardiales</taxon>
        <taxon>Pseudonocardiaceae</taxon>
        <taxon>Saccharopolyspora</taxon>
    </lineage>
</organism>
<evidence type="ECO:0000313" key="1">
    <source>
        <dbReference type="EMBL" id="MBB5155589.1"/>
    </source>
</evidence>
<comment type="caution">
    <text evidence="1">The sequence shown here is derived from an EMBL/GenBank/DDBJ whole genome shotgun (WGS) entry which is preliminary data.</text>
</comment>
<dbReference type="RefSeq" id="WP_184726902.1">
    <property type="nucleotide sequence ID" value="NZ_JACHIW010000001.1"/>
</dbReference>
<dbReference type="AlphaFoldDB" id="A0A840QAK2"/>
<keyword evidence="2" id="KW-1185">Reference proteome</keyword>
<name>A0A840QAK2_9PSEU</name>
<reference evidence="1 2" key="1">
    <citation type="submission" date="2020-08" db="EMBL/GenBank/DDBJ databases">
        <title>Sequencing the genomes of 1000 actinobacteria strains.</title>
        <authorList>
            <person name="Klenk H.-P."/>
        </authorList>
    </citation>
    <scope>NUCLEOTIDE SEQUENCE [LARGE SCALE GENOMIC DNA]</scope>
    <source>
        <strain evidence="1 2">DSM 45584</strain>
    </source>
</reference>
<accession>A0A840QAK2</accession>
<dbReference type="Proteomes" id="UP000584374">
    <property type="component" value="Unassembled WGS sequence"/>
</dbReference>
<sequence length="105" mass="10828">MQVTVARAGGAAPEDADSRTVIPVTREVTAPQKALPARGTVVSCRGGRRLGELLAAIAETAAWSARSTPNVGRAGRAVLLSEVDDAPCLSTVVVLPPRGGRGEQW</sequence>